<name>A0AAD7ZIR2_DIPPU</name>
<sequence>MNEILEILASEEQESLVYVCPPDDGLFTNISDKSEDEHEANLNHLGRRMLL</sequence>
<dbReference type="EMBL" id="JASPKZ010008128">
    <property type="protein sequence ID" value="KAJ9580847.1"/>
    <property type="molecule type" value="Genomic_DNA"/>
</dbReference>
<comment type="caution">
    <text evidence="1">The sequence shown here is derived from an EMBL/GenBank/DDBJ whole genome shotgun (WGS) entry which is preliminary data.</text>
</comment>
<proteinExistence type="predicted"/>
<protein>
    <submittedName>
        <fullName evidence="1">Uncharacterized protein</fullName>
    </submittedName>
</protein>
<keyword evidence="2" id="KW-1185">Reference proteome</keyword>
<organism evidence="1 2">
    <name type="scientific">Diploptera punctata</name>
    <name type="common">Pacific beetle cockroach</name>
    <dbReference type="NCBI Taxonomy" id="6984"/>
    <lineage>
        <taxon>Eukaryota</taxon>
        <taxon>Metazoa</taxon>
        <taxon>Ecdysozoa</taxon>
        <taxon>Arthropoda</taxon>
        <taxon>Hexapoda</taxon>
        <taxon>Insecta</taxon>
        <taxon>Pterygota</taxon>
        <taxon>Neoptera</taxon>
        <taxon>Polyneoptera</taxon>
        <taxon>Dictyoptera</taxon>
        <taxon>Blattodea</taxon>
        <taxon>Blaberoidea</taxon>
        <taxon>Blaberidae</taxon>
        <taxon>Diplopterinae</taxon>
        <taxon>Diploptera</taxon>
    </lineage>
</organism>
<reference evidence="1" key="2">
    <citation type="submission" date="2023-05" db="EMBL/GenBank/DDBJ databases">
        <authorList>
            <person name="Fouks B."/>
        </authorList>
    </citation>
    <scope>NUCLEOTIDE SEQUENCE</scope>
    <source>
        <strain evidence="1">Stay&amp;Tobe</strain>
        <tissue evidence="1">Testes</tissue>
    </source>
</reference>
<gene>
    <name evidence="1" type="ORF">L9F63_023978</name>
</gene>
<accession>A0AAD7ZIR2</accession>
<evidence type="ECO:0000313" key="1">
    <source>
        <dbReference type="EMBL" id="KAJ9580847.1"/>
    </source>
</evidence>
<dbReference type="AlphaFoldDB" id="A0AAD7ZIR2"/>
<dbReference type="Proteomes" id="UP001233999">
    <property type="component" value="Unassembled WGS sequence"/>
</dbReference>
<feature type="non-terminal residue" evidence="1">
    <location>
        <position position="51"/>
    </location>
</feature>
<reference evidence="1" key="1">
    <citation type="journal article" date="2023" name="IScience">
        <title>Live-bearing cockroach genome reveals convergent evolutionary mechanisms linked to viviparity in insects and beyond.</title>
        <authorList>
            <person name="Fouks B."/>
            <person name="Harrison M.C."/>
            <person name="Mikhailova A.A."/>
            <person name="Marchal E."/>
            <person name="English S."/>
            <person name="Carruthers M."/>
            <person name="Jennings E.C."/>
            <person name="Chiamaka E.L."/>
            <person name="Frigard R.A."/>
            <person name="Pippel M."/>
            <person name="Attardo G.M."/>
            <person name="Benoit J.B."/>
            <person name="Bornberg-Bauer E."/>
            <person name="Tobe S.S."/>
        </authorList>
    </citation>
    <scope>NUCLEOTIDE SEQUENCE</scope>
    <source>
        <strain evidence="1">Stay&amp;Tobe</strain>
    </source>
</reference>
<evidence type="ECO:0000313" key="2">
    <source>
        <dbReference type="Proteomes" id="UP001233999"/>
    </source>
</evidence>